<dbReference type="InterPro" id="IPR001387">
    <property type="entry name" value="Cro/C1-type_HTH"/>
</dbReference>
<dbReference type="Gene3D" id="1.10.260.40">
    <property type="entry name" value="lambda repressor-like DNA-binding domains"/>
    <property type="match status" value="1"/>
</dbReference>
<dbReference type="CDD" id="cd00093">
    <property type="entry name" value="HTH_XRE"/>
    <property type="match status" value="1"/>
</dbReference>
<dbReference type="SMART" id="SM00530">
    <property type="entry name" value="HTH_XRE"/>
    <property type="match status" value="1"/>
</dbReference>
<evidence type="ECO:0000313" key="2">
    <source>
        <dbReference type="EMBL" id="QDZ76866.1"/>
    </source>
</evidence>
<name>A0A9X7M1I4_BACCE</name>
<dbReference type="Proteomes" id="UP000321735">
    <property type="component" value="Chromosome"/>
</dbReference>
<gene>
    <name evidence="2" type="ORF">D0437_29065</name>
</gene>
<organism evidence="2 3">
    <name type="scientific">Bacillus cereus</name>
    <dbReference type="NCBI Taxonomy" id="1396"/>
    <lineage>
        <taxon>Bacteria</taxon>
        <taxon>Bacillati</taxon>
        <taxon>Bacillota</taxon>
        <taxon>Bacilli</taxon>
        <taxon>Bacillales</taxon>
        <taxon>Bacillaceae</taxon>
        <taxon>Bacillus</taxon>
        <taxon>Bacillus cereus group</taxon>
    </lineage>
</organism>
<feature type="domain" description="HTH cro/C1-type" evidence="1">
    <location>
        <begin position="8"/>
        <end position="68"/>
    </location>
</feature>
<sequence length="168" mass="19722">MNIFGQRLRELRQNEGWTMKELGDLISNAVNSTFSSASVANWEKKGSEPPYHILAAIAQIFNVSADFLIGNSDIPKPSSEQIKHHQDKVHDVNLYLITNKHEKKQDIYLQVKNIHQKILLAPPYKKNRLEKELTEYLAFFDYKYNQLHEDFTHFTNYLQYELKTPNKN</sequence>
<protein>
    <submittedName>
        <fullName evidence="2">XRE family transcriptional regulator</fullName>
    </submittedName>
</protein>
<dbReference type="InterPro" id="IPR010982">
    <property type="entry name" value="Lambda_DNA-bd_dom_sf"/>
</dbReference>
<reference evidence="2 3" key="1">
    <citation type="journal article" date="2019" name="Ecotoxicol. Environ. Saf.">
        <title>Microbial characterization of heavy metal resistant bacterial strains isolated from an electroplating wastewater treatment plant.</title>
        <authorList>
            <person name="Cai X."/>
            <person name="Zheng X."/>
            <person name="Zhang D."/>
            <person name="Iqbal W."/>
            <person name="Liu C."/>
            <person name="Yang B."/>
            <person name="Zhao X."/>
            <person name="Lu X."/>
            <person name="Mao Y."/>
        </authorList>
    </citation>
    <scope>NUCLEOTIDE SEQUENCE [LARGE SCALE GENOMIC DNA]</scope>
    <source>
        <strain evidence="2 3">Co1-1</strain>
    </source>
</reference>
<dbReference type="PROSITE" id="PS50943">
    <property type="entry name" value="HTH_CROC1"/>
    <property type="match status" value="1"/>
</dbReference>
<dbReference type="SUPFAM" id="SSF47413">
    <property type="entry name" value="lambda repressor-like DNA-binding domains"/>
    <property type="match status" value="1"/>
</dbReference>
<accession>A0A9X7M1I4</accession>
<evidence type="ECO:0000313" key="3">
    <source>
        <dbReference type="Proteomes" id="UP000321735"/>
    </source>
</evidence>
<dbReference type="GO" id="GO:0003677">
    <property type="term" value="F:DNA binding"/>
    <property type="evidence" value="ECO:0007669"/>
    <property type="project" value="InterPro"/>
</dbReference>
<dbReference type="Pfam" id="PF01381">
    <property type="entry name" value="HTH_3"/>
    <property type="match status" value="1"/>
</dbReference>
<dbReference type="EMBL" id="CP031778">
    <property type="protein sequence ID" value="QDZ76866.1"/>
    <property type="molecule type" value="Genomic_DNA"/>
</dbReference>
<dbReference type="RefSeq" id="WP_134208717.1">
    <property type="nucleotide sequence ID" value="NZ_CP031778.1"/>
</dbReference>
<evidence type="ECO:0000259" key="1">
    <source>
        <dbReference type="PROSITE" id="PS50943"/>
    </source>
</evidence>
<dbReference type="AlphaFoldDB" id="A0A9X7M1I4"/>
<proteinExistence type="predicted"/>